<dbReference type="Pfam" id="PF05685">
    <property type="entry name" value="Uma2"/>
    <property type="match status" value="1"/>
</dbReference>
<feature type="domain" description="Putative restriction endonuclease" evidence="1">
    <location>
        <begin position="26"/>
        <end position="174"/>
    </location>
</feature>
<dbReference type="InterPro" id="IPR012296">
    <property type="entry name" value="Nuclease_put_TT1808"/>
</dbReference>
<dbReference type="SUPFAM" id="SSF52980">
    <property type="entry name" value="Restriction endonuclease-like"/>
    <property type="match status" value="1"/>
</dbReference>
<dbReference type="PANTHER" id="PTHR35400">
    <property type="entry name" value="SLR1083 PROTEIN"/>
    <property type="match status" value="1"/>
</dbReference>
<dbReference type="InterPro" id="IPR011335">
    <property type="entry name" value="Restrct_endonuc-II-like"/>
</dbReference>
<dbReference type="InterPro" id="IPR008538">
    <property type="entry name" value="Uma2"/>
</dbReference>
<dbReference type="RefSeq" id="WP_203998355.1">
    <property type="nucleotide sequence ID" value="NZ_BOPG01000034.1"/>
</dbReference>
<keyword evidence="3" id="KW-1185">Reference proteome</keyword>
<name>A0A8J4E1N7_9ACTN</name>
<evidence type="ECO:0000259" key="1">
    <source>
        <dbReference type="Pfam" id="PF05685"/>
    </source>
</evidence>
<dbReference type="CDD" id="cd06260">
    <property type="entry name" value="DUF820-like"/>
    <property type="match status" value="1"/>
</dbReference>
<dbReference type="Gene3D" id="3.90.1570.10">
    <property type="entry name" value="tt1808, chain A"/>
    <property type="match status" value="1"/>
</dbReference>
<dbReference type="EMBL" id="BOPG01000034">
    <property type="protein sequence ID" value="GIJ58091.1"/>
    <property type="molecule type" value="Genomic_DNA"/>
</dbReference>
<dbReference type="AlphaFoldDB" id="A0A8J4E1N7"/>
<dbReference type="PANTHER" id="PTHR35400:SF3">
    <property type="entry name" value="SLL1072 PROTEIN"/>
    <property type="match status" value="1"/>
</dbReference>
<organism evidence="2 3">
    <name type="scientific">Virgisporangium aurantiacum</name>
    <dbReference type="NCBI Taxonomy" id="175570"/>
    <lineage>
        <taxon>Bacteria</taxon>
        <taxon>Bacillati</taxon>
        <taxon>Actinomycetota</taxon>
        <taxon>Actinomycetes</taxon>
        <taxon>Micromonosporales</taxon>
        <taxon>Micromonosporaceae</taxon>
        <taxon>Virgisporangium</taxon>
    </lineage>
</organism>
<evidence type="ECO:0000313" key="3">
    <source>
        <dbReference type="Proteomes" id="UP000612585"/>
    </source>
</evidence>
<reference evidence="2" key="1">
    <citation type="submission" date="2021-01" db="EMBL/GenBank/DDBJ databases">
        <title>Whole genome shotgun sequence of Virgisporangium aurantiacum NBRC 16421.</title>
        <authorList>
            <person name="Komaki H."/>
            <person name="Tamura T."/>
        </authorList>
    </citation>
    <scope>NUCLEOTIDE SEQUENCE</scope>
    <source>
        <strain evidence="2">NBRC 16421</strain>
    </source>
</reference>
<proteinExistence type="predicted"/>
<protein>
    <recommendedName>
        <fullName evidence="1">Putative restriction endonuclease domain-containing protein</fullName>
    </recommendedName>
</protein>
<accession>A0A8J4E1N7</accession>
<gene>
    <name evidence="2" type="ORF">Vau01_056070</name>
</gene>
<evidence type="ECO:0000313" key="2">
    <source>
        <dbReference type="EMBL" id="GIJ58091.1"/>
    </source>
</evidence>
<dbReference type="Proteomes" id="UP000612585">
    <property type="component" value="Unassembled WGS sequence"/>
</dbReference>
<sequence length="184" mass="20026">MTAEAVGQQMPPVVTLDDLTAMMTADRYGHRYEMSSGGGVSIMPPPDSEHATIASRLMFWFAAAGWSADQVLQAVGIRVPGPNGDAGRIPDLTVWSQPQPRGVWLALTDLLLVVEIVSRGSEATDEMVKRQEYARAGIARYWLVDRDAAQTVTLHRLAPSGEYEVATKLPLAWLLTTAPADHLD</sequence>
<comment type="caution">
    <text evidence="2">The sequence shown here is derived from an EMBL/GenBank/DDBJ whole genome shotgun (WGS) entry which is preliminary data.</text>
</comment>